<gene>
    <name evidence="8" type="ORF">XylorDRAFT_0012</name>
</gene>
<name>A0ABP3BDA9_9BACT</name>
<evidence type="ECO:0000256" key="4">
    <source>
        <dbReference type="ARBA" id="ARBA00023284"/>
    </source>
</evidence>
<dbReference type="PROSITE" id="PS00194">
    <property type="entry name" value="THIOREDOXIN_1"/>
    <property type="match status" value="1"/>
</dbReference>
<dbReference type="PANTHER" id="PTHR42852">
    <property type="entry name" value="THIOL:DISULFIDE INTERCHANGE PROTEIN DSBE"/>
    <property type="match status" value="1"/>
</dbReference>
<evidence type="ECO:0000256" key="2">
    <source>
        <dbReference type="ARBA" id="ARBA00022748"/>
    </source>
</evidence>
<keyword evidence="5" id="KW-0175">Coiled coil</keyword>
<evidence type="ECO:0000313" key="9">
    <source>
        <dbReference type="Proteomes" id="UP000243438"/>
    </source>
</evidence>
<evidence type="ECO:0000256" key="3">
    <source>
        <dbReference type="ARBA" id="ARBA00023157"/>
    </source>
</evidence>
<comment type="subcellular location">
    <subcellularLocation>
        <location evidence="1">Cell envelope</location>
    </subcellularLocation>
</comment>
<dbReference type="CDD" id="cd02966">
    <property type="entry name" value="TlpA_like_family"/>
    <property type="match status" value="1"/>
</dbReference>
<sequence>MKNKILKTIMPFALTAMALCVSFNSFAGKTFKIDGTVLRGLHDVKYYIYIGDSNGSISSTPTDSVDVKNGKFSYSVNLDDIREGRIQAVLDDGTICTAYMQFPFLPGEKANLLVCNGEFRLSGSSFYKQWGAFDDFYTPYQKSIELKRNKAMNAWQKLPKDENKVSEKDKEAFTLLNNEYRDEINKTNTAVQEYLKKHNNEEGCIMYMARYFDDVEGTWNAASESVKKGRIANLLKKKVEQERLMKEHQEKIKAVEKQTGEGVMFKDFTVEYEGKTQKLSDYVGKGKYVLVDFWASWCGPCRGEIPNIINVYNKYKGDKFEVLGVATWDKPEDTKKAIQELGIAYPQIYNAQNVGSDAYGISGIPEIILFGPDGKILKRGLRGEMIGDTVKQYLSE</sequence>
<dbReference type="RefSeq" id="WP_084608485.1">
    <property type="nucleotide sequence ID" value="NZ_KK073873.1"/>
</dbReference>
<comment type="caution">
    <text evidence="8">The sequence shown here is derived from an EMBL/GenBank/DDBJ whole genome shotgun (WGS) entry which is preliminary data.</text>
</comment>
<reference evidence="8" key="1">
    <citation type="submission" date="2013-07" db="EMBL/GenBank/DDBJ databases">
        <authorList>
            <consortium name="DOE Joint Genome Institute"/>
            <person name="Anderson I."/>
            <person name="Huntemann M."/>
            <person name="Han J."/>
            <person name="Chen A."/>
            <person name="Kyrpides N."/>
            <person name="Mavromatis K."/>
            <person name="Markowitz V."/>
            <person name="Palaniappan K."/>
            <person name="Ivanova N."/>
            <person name="Schaumberg A."/>
            <person name="Pati A."/>
            <person name="Liolios K."/>
            <person name="Nordberg H.P."/>
            <person name="Cantor M.N."/>
            <person name="Hua S.X."/>
            <person name="Woyke T."/>
        </authorList>
    </citation>
    <scope>NUCLEOTIDE SEQUENCE [LARGE SCALE GENOMIC DNA]</scope>
    <source>
        <strain evidence="8">DSM 17970</strain>
    </source>
</reference>
<keyword evidence="3" id="KW-1015">Disulfide bond</keyword>
<dbReference type="Proteomes" id="UP000243438">
    <property type="component" value="Unassembled WGS sequence"/>
</dbReference>
<feature type="chain" id="PRO_5045275595" evidence="6">
    <location>
        <begin position="28"/>
        <end position="396"/>
    </location>
</feature>
<dbReference type="SUPFAM" id="SSF52833">
    <property type="entry name" value="Thioredoxin-like"/>
    <property type="match status" value="1"/>
</dbReference>
<feature type="domain" description="Thioredoxin" evidence="7">
    <location>
        <begin position="259"/>
        <end position="396"/>
    </location>
</feature>
<keyword evidence="6" id="KW-0732">Signal</keyword>
<feature type="coiled-coil region" evidence="5">
    <location>
        <begin position="231"/>
        <end position="258"/>
    </location>
</feature>
<dbReference type="Pfam" id="PF00578">
    <property type="entry name" value="AhpC-TSA"/>
    <property type="match status" value="1"/>
</dbReference>
<dbReference type="PROSITE" id="PS51352">
    <property type="entry name" value="THIOREDOXIN_2"/>
    <property type="match status" value="1"/>
</dbReference>
<dbReference type="Gene3D" id="3.40.30.10">
    <property type="entry name" value="Glutaredoxin"/>
    <property type="match status" value="1"/>
</dbReference>
<protein>
    <submittedName>
        <fullName evidence="8">Thiol-disulfide isomerase-like thioredoxin</fullName>
    </submittedName>
</protein>
<keyword evidence="9" id="KW-1185">Reference proteome</keyword>
<feature type="signal peptide" evidence="6">
    <location>
        <begin position="1"/>
        <end position="27"/>
    </location>
</feature>
<dbReference type="PANTHER" id="PTHR42852:SF6">
    <property type="entry name" value="THIOL:DISULFIDE INTERCHANGE PROTEIN DSBE"/>
    <property type="match status" value="1"/>
</dbReference>
<organism evidence="8 9">
    <name type="scientific">Xylanibacter oryzae DSM 17970</name>
    <dbReference type="NCBI Taxonomy" id="915438"/>
    <lineage>
        <taxon>Bacteria</taxon>
        <taxon>Pseudomonadati</taxon>
        <taxon>Bacteroidota</taxon>
        <taxon>Bacteroidia</taxon>
        <taxon>Bacteroidales</taxon>
        <taxon>Prevotellaceae</taxon>
        <taxon>Xylanibacter</taxon>
    </lineage>
</organism>
<evidence type="ECO:0000313" key="8">
    <source>
        <dbReference type="EMBL" id="EXG77673.1"/>
    </source>
</evidence>
<evidence type="ECO:0000256" key="6">
    <source>
        <dbReference type="SAM" id="SignalP"/>
    </source>
</evidence>
<evidence type="ECO:0000256" key="5">
    <source>
        <dbReference type="SAM" id="Coils"/>
    </source>
</evidence>
<evidence type="ECO:0000256" key="1">
    <source>
        <dbReference type="ARBA" id="ARBA00004196"/>
    </source>
</evidence>
<evidence type="ECO:0000259" key="7">
    <source>
        <dbReference type="PROSITE" id="PS51352"/>
    </source>
</evidence>
<dbReference type="InterPro" id="IPR013766">
    <property type="entry name" value="Thioredoxin_domain"/>
</dbReference>
<dbReference type="InterPro" id="IPR017937">
    <property type="entry name" value="Thioredoxin_CS"/>
</dbReference>
<dbReference type="InterPro" id="IPR000866">
    <property type="entry name" value="AhpC/TSA"/>
</dbReference>
<keyword evidence="2" id="KW-0201">Cytochrome c-type biogenesis</keyword>
<keyword evidence="4" id="KW-0676">Redox-active center</keyword>
<dbReference type="EMBL" id="JFBS01000001">
    <property type="protein sequence ID" value="EXG77673.1"/>
    <property type="molecule type" value="Genomic_DNA"/>
</dbReference>
<dbReference type="InterPro" id="IPR050553">
    <property type="entry name" value="Thioredoxin_ResA/DsbE_sf"/>
</dbReference>
<dbReference type="InterPro" id="IPR036249">
    <property type="entry name" value="Thioredoxin-like_sf"/>
</dbReference>
<accession>A0ABP3BDA9</accession>
<proteinExistence type="predicted"/>